<dbReference type="Proteomes" id="UP000218209">
    <property type="component" value="Unassembled WGS sequence"/>
</dbReference>
<dbReference type="PROSITE" id="PS00028">
    <property type="entry name" value="ZINC_FINGER_C2H2_1"/>
    <property type="match status" value="1"/>
</dbReference>
<dbReference type="PROSITE" id="PS50157">
    <property type="entry name" value="ZINC_FINGER_C2H2_2"/>
    <property type="match status" value="1"/>
</dbReference>
<evidence type="ECO:0000313" key="5">
    <source>
        <dbReference type="Proteomes" id="UP000218209"/>
    </source>
</evidence>
<proteinExistence type="predicted"/>
<dbReference type="AlphaFoldDB" id="A0A1X6PIC0"/>
<feature type="domain" description="C2H2-type" evidence="3">
    <location>
        <begin position="5"/>
        <end position="35"/>
    </location>
</feature>
<evidence type="ECO:0000256" key="2">
    <source>
        <dbReference type="SAM" id="MobiDB-lite"/>
    </source>
</evidence>
<keyword evidence="1" id="KW-0862">Zinc</keyword>
<gene>
    <name evidence="4" type="ORF">BU14_0049s0024</name>
</gene>
<keyword evidence="1" id="KW-0479">Metal-binding</keyword>
<feature type="region of interest" description="Disordered" evidence="2">
    <location>
        <begin position="475"/>
        <end position="512"/>
    </location>
</feature>
<feature type="compositionally biased region" description="Low complexity" evidence="2">
    <location>
        <begin position="478"/>
        <end position="505"/>
    </location>
</feature>
<dbReference type="EMBL" id="KV918772">
    <property type="protein sequence ID" value="OSX80580.1"/>
    <property type="molecule type" value="Genomic_DNA"/>
</dbReference>
<sequence length="748" mass="79975">MAPRHRCPHKNCSRTFRWKAGLGRHVQVQHADLMGVAQDLLAGADDSHTANVCGNTAAHGREISSGAGVAVAASSAAADADKNANEGAMSDVEADGHSADLRGTNSWTGSDGDVLRTSSSRSSSSSSVASSSSTSTSTDVDPTSSTSDAYSSADEVPPAADGAGDGRPDLSNLFVESLRDQTPVAMLGQMEYGSTISGRVLRWFHELRDADRSAPVFSGDGDIADTARFDTPALKRVFSEVCTANGAGMSRNEASSLYVILRAVETAAGPDGEVGGRFPSKTAFWKAIRNEKRRTLEALGWLTVPLVLAGKTYHLLYRDALDVAQELVRQVVDVGLCRRLSNEVHMYAELVDNEFGLAEGASAASLRSANSRFMHACRANPVKRARDLTARLATWVHRDFQGLFGPLHTPKLHRLLAHVLDELRMRGSLLLGDTGIHESKHKGVKKAYTRTNRGRTEHALQMLMAEQVADDEDDDVDVANNDDLAAGDGASVASPPPAASVDAGAQTHLAGSATPRGARVGAIPVVAAAVADHAAAPGPFTAPAVDAPSMSSPPRQRRHGVPMRVGVIAAERSIEGLAVCLELTNNDVLTVPVGTYLAHVTALRRGGQRRQIVRATMDYLGGPWLDWVEYTSADGGYRVGRARVVITGIGKRPVRLLVVERARRVPADNGCPFAAYKCTRLQFDMKASGVTPAIKCVPVNRVKRVLYVEHDWVNWVSFYGLEVMPAAVATTRHETARARFFVNAFISL</sequence>
<evidence type="ECO:0000259" key="3">
    <source>
        <dbReference type="PROSITE" id="PS50157"/>
    </source>
</evidence>
<reference evidence="4 5" key="1">
    <citation type="submission" date="2017-03" db="EMBL/GenBank/DDBJ databases">
        <title>WGS assembly of Porphyra umbilicalis.</title>
        <authorList>
            <person name="Brawley S.H."/>
            <person name="Blouin N.A."/>
            <person name="Ficko-Blean E."/>
            <person name="Wheeler G.L."/>
            <person name="Lohr M."/>
            <person name="Goodson H.V."/>
            <person name="Jenkins J.W."/>
            <person name="Blaby-Haas C.E."/>
            <person name="Helliwell K.E."/>
            <person name="Chan C."/>
            <person name="Marriage T."/>
            <person name="Bhattacharya D."/>
            <person name="Klein A.S."/>
            <person name="Badis Y."/>
            <person name="Brodie J."/>
            <person name="Cao Y."/>
            <person name="Collen J."/>
            <person name="Dittami S.M."/>
            <person name="Gachon C.M."/>
            <person name="Green B.R."/>
            <person name="Karpowicz S."/>
            <person name="Kim J.W."/>
            <person name="Kudahl U."/>
            <person name="Lin S."/>
            <person name="Michel G."/>
            <person name="Mittag M."/>
            <person name="Olson B.J."/>
            <person name="Pangilinan J."/>
            <person name="Peng Y."/>
            <person name="Qiu H."/>
            <person name="Shu S."/>
            <person name="Singer J.T."/>
            <person name="Smith A.G."/>
            <person name="Sprecher B.N."/>
            <person name="Wagner V."/>
            <person name="Wang W."/>
            <person name="Wang Z.-Y."/>
            <person name="Yan J."/>
            <person name="Yarish C."/>
            <person name="Zoeuner-Riek S."/>
            <person name="Zhuang Y."/>
            <person name="Zou Y."/>
            <person name="Lindquist E.A."/>
            <person name="Grimwood J."/>
            <person name="Barry K."/>
            <person name="Rokhsar D.S."/>
            <person name="Schmutz J."/>
            <person name="Stiller J.W."/>
            <person name="Grossman A.R."/>
            <person name="Prochnik S.E."/>
        </authorList>
    </citation>
    <scope>NUCLEOTIDE SEQUENCE [LARGE SCALE GENOMIC DNA]</scope>
    <source>
        <strain evidence="4">4086291</strain>
    </source>
</reference>
<keyword evidence="1" id="KW-0863">Zinc-finger</keyword>
<keyword evidence="5" id="KW-1185">Reference proteome</keyword>
<organism evidence="4 5">
    <name type="scientific">Porphyra umbilicalis</name>
    <name type="common">Purple laver</name>
    <name type="synonym">Red alga</name>
    <dbReference type="NCBI Taxonomy" id="2786"/>
    <lineage>
        <taxon>Eukaryota</taxon>
        <taxon>Rhodophyta</taxon>
        <taxon>Bangiophyceae</taxon>
        <taxon>Bangiales</taxon>
        <taxon>Bangiaceae</taxon>
        <taxon>Porphyra</taxon>
    </lineage>
</organism>
<feature type="region of interest" description="Disordered" evidence="2">
    <location>
        <begin position="95"/>
        <end position="171"/>
    </location>
</feature>
<evidence type="ECO:0000313" key="4">
    <source>
        <dbReference type="EMBL" id="OSX80580.1"/>
    </source>
</evidence>
<protein>
    <recommendedName>
        <fullName evidence="3">C2H2-type domain-containing protein</fullName>
    </recommendedName>
</protein>
<dbReference type="InterPro" id="IPR013087">
    <property type="entry name" value="Znf_C2H2_type"/>
</dbReference>
<dbReference type="GO" id="GO:0008270">
    <property type="term" value="F:zinc ion binding"/>
    <property type="evidence" value="ECO:0007669"/>
    <property type="project" value="UniProtKB-KW"/>
</dbReference>
<feature type="compositionally biased region" description="Low complexity" evidence="2">
    <location>
        <begin position="116"/>
        <end position="154"/>
    </location>
</feature>
<evidence type="ECO:0000256" key="1">
    <source>
        <dbReference type="PROSITE-ProRule" id="PRU00042"/>
    </source>
</evidence>
<name>A0A1X6PIC0_PORUM</name>
<accession>A0A1X6PIC0</accession>